<keyword evidence="2" id="KW-1185">Reference proteome</keyword>
<reference evidence="1" key="1">
    <citation type="submission" date="2021-03" db="EMBL/GenBank/DDBJ databases">
        <title>Draft genome sequence of rust myrtle Austropuccinia psidii MF-1, a brazilian biotype.</title>
        <authorList>
            <person name="Quecine M.C."/>
            <person name="Pachon D.M.R."/>
            <person name="Bonatelli M.L."/>
            <person name="Correr F.H."/>
            <person name="Franceschini L.M."/>
            <person name="Leite T.F."/>
            <person name="Margarido G.R.A."/>
            <person name="Almeida C.A."/>
            <person name="Ferrarezi J.A."/>
            <person name="Labate C.A."/>
        </authorList>
    </citation>
    <scope>NUCLEOTIDE SEQUENCE</scope>
    <source>
        <strain evidence="1">MF-1</strain>
    </source>
</reference>
<evidence type="ECO:0000313" key="2">
    <source>
        <dbReference type="Proteomes" id="UP000765509"/>
    </source>
</evidence>
<evidence type="ECO:0000313" key="1">
    <source>
        <dbReference type="EMBL" id="MBW0498211.1"/>
    </source>
</evidence>
<dbReference type="InterPro" id="IPR053134">
    <property type="entry name" value="RNA-dir_DNA_polymerase"/>
</dbReference>
<dbReference type="Proteomes" id="UP000765509">
    <property type="component" value="Unassembled WGS sequence"/>
</dbReference>
<dbReference type="PANTHER" id="PTHR24559">
    <property type="entry name" value="TRANSPOSON TY3-I GAG-POL POLYPROTEIN"/>
    <property type="match status" value="1"/>
</dbReference>
<dbReference type="EMBL" id="AVOT02014616">
    <property type="protein sequence ID" value="MBW0498211.1"/>
    <property type="molecule type" value="Genomic_DNA"/>
</dbReference>
<comment type="caution">
    <text evidence="1">The sequence shown here is derived from an EMBL/GenBank/DDBJ whole genome shotgun (WGS) entry which is preliminary data.</text>
</comment>
<dbReference type="AlphaFoldDB" id="A0A9Q3D740"/>
<sequence>MNEFREGQFSTNITSKQQLSLLKILRKNGPAFAIGEEPLGKIRGHDIELYLDVGRPYPPMLRRPSYPERLENRKEIEKHINELLYMDLIRKIVHNEIVKITTPSLSPGMNENLGCGDFRALNNYTKAHRYPIPRMNHSLDKLAQTKYITNIYCMKGFHQNGGKPNSMNLLTIICYMAKYEYPRMPFGIKNTPATSKG</sequence>
<dbReference type="Gene3D" id="3.10.10.10">
    <property type="entry name" value="HIV Type 1 Reverse Transcriptase, subunit A, domain 1"/>
    <property type="match status" value="1"/>
</dbReference>
<protein>
    <submittedName>
        <fullName evidence="1">Uncharacterized protein</fullName>
    </submittedName>
</protein>
<dbReference type="InterPro" id="IPR043128">
    <property type="entry name" value="Rev_trsase/Diguanyl_cyclase"/>
</dbReference>
<dbReference type="InterPro" id="IPR043502">
    <property type="entry name" value="DNA/RNA_pol_sf"/>
</dbReference>
<proteinExistence type="predicted"/>
<dbReference type="PANTHER" id="PTHR24559:SF444">
    <property type="entry name" value="REVERSE TRANSCRIPTASE DOMAIN-CONTAINING PROTEIN"/>
    <property type="match status" value="1"/>
</dbReference>
<dbReference type="SUPFAM" id="SSF56672">
    <property type="entry name" value="DNA/RNA polymerases"/>
    <property type="match status" value="1"/>
</dbReference>
<accession>A0A9Q3D740</accession>
<dbReference type="Gene3D" id="3.30.70.270">
    <property type="match status" value="1"/>
</dbReference>
<organism evidence="1 2">
    <name type="scientific">Austropuccinia psidii MF-1</name>
    <dbReference type="NCBI Taxonomy" id="1389203"/>
    <lineage>
        <taxon>Eukaryota</taxon>
        <taxon>Fungi</taxon>
        <taxon>Dikarya</taxon>
        <taxon>Basidiomycota</taxon>
        <taxon>Pucciniomycotina</taxon>
        <taxon>Pucciniomycetes</taxon>
        <taxon>Pucciniales</taxon>
        <taxon>Sphaerophragmiaceae</taxon>
        <taxon>Austropuccinia</taxon>
    </lineage>
</organism>
<gene>
    <name evidence="1" type="ORF">O181_037926</name>
</gene>
<name>A0A9Q3D740_9BASI</name>